<dbReference type="GO" id="GO:0005813">
    <property type="term" value="C:centrosome"/>
    <property type="evidence" value="ECO:0007669"/>
    <property type="project" value="TreeGrafter"/>
</dbReference>
<comment type="subunit">
    <text evidence="11">Homodimer. The cytoplasmic dynein 1 complex consists of two catalytic heavy chains (HCs) and a number of non-catalytic subunits presented by intermediate chains (ICs).</text>
</comment>
<dbReference type="GO" id="GO:0016787">
    <property type="term" value="F:hydrolase activity"/>
    <property type="evidence" value="ECO:0007669"/>
    <property type="project" value="UniProtKB-KW"/>
</dbReference>
<protein>
    <recommendedName>
        <fullName evidence="11">Dynein light intermediate chain</fullName>
    </recommendedName>
</protein>
<dbReference type="Proteomes" id="UP000008983">
    <property type="component" value="Unassembled WGS sequence"/>
</dbReference>
<evidence type="ECO:0000256" key="5">
    <source>
        <dbReference type="ARBA" id="ARBA00022701"/>
    </source>
</evidence>
<evidence type="ECO:0000256" key="7">
    <source>
        <dbReference type="ARBA" id="ARBA00022840"/>
    </source>
</evidence>
<evidence type="ECO:0000256" key="1">
    <source>
        <dbReference type="ARBA" id="ARBA00004245"/>
    </source>
</evidence>
<dbReference type="InParanoid" id="G0QWP9"/>
<dbReference type="CDD" id="cd00882">
    <property type="entry name" value="Ras_like_GTPase"/>
    <property type="match status" value="1"/>
</dbReference>
<dbReference type="GO" id="GO:0007018">
    <property type="term" value="P:microtubule-based movement"/>
    <property type="evidence" value="ECO:0007669"/>
    <property type="project" value="InterPro"/>
</dbReference>
<dbReference type="eggNOG" id="KOG3905">
    <property type="taxonomic scope" value="Eukaryota"/>
</dbReference>
<dbReference type="Pfam" id="PF05783">
    <property type="entry name" value="DLIC"/>
    <property type="match status" value="1"/>
</dbReference>
<evidence type="ECO:0000256" key="6">
    <source>
        <dbReference type="ARBA" id="ARBA00022741"/>
    </source>
</evidence>
<dbReference type="PANTHER" id="PTHR12688:SF0">
    <property type="entry name" value="DYNEIN LIGHT INTERMEDIATE CHAIN"/>
    <property type="match status" value="1"/>
</dbReference>
<keyword evidence="3 11" id="KW-0813">Transport</keyword>
<evidence type="ECO:0000256" key="8">
    <source>
        <dbReference type="ARBA" id="ARBA00023017"/>
    </source>
</evidence>
<keyword evidence="4 11" id="KW-0963">Cytoplasm</keyword>
<comment type="similarity">
    <text evidence="2 11">Belongs to the dynein light intermediate chain family.</text>
</comment>
<dbReference type="EMBL" id="GL984007">
    <property type="protein sequence ID" value="EGR30364.1"/>
    <property type="molecule type" value="Genomic_DNA"/>
</dbReference>
<evidence type="ECO:0000256" key="10">
    <source>
        <dbReference type="ARBA" id="ARBA00023212"/>
    </source>
</evidence>
<dbReference type="GO" id="GO:0005868">
    <property type="term" value="C:cytoplasmic dynein complex"/>
    <property type="evidence" value="ECO:0007669"/>
    <property type="project" value="UniProtKB-UniRule"/>
</dbReference>
<comment type="subcellular location">
    <subcellularLocation>
        <location evidence="1 11">Cytoplasm</location>
        <location evidence="1 11">Cytoskeleton</location>
    </subcellularLocation>
</comment>
<dbReference type="GeneID" id="14906468"/>
<dbReference type="OMA" id="RCNIWIL"/>
<dbReference type="GO" id="GO:0005874">
    <property type="term" value="C:microtubule"/>
    <property type="evidence" value="ECO:0007669"/>
    <property type="project" value="UniProtKB-KW"/>
</dbReference>
<reference evidence="12 13" key="1">
    <citation type="submission" date="2011-07" db="EMBL/GenBank/DDBJ databases">
        <authorList>
            <person name="Coyne R."/>
            <person name="Brami D."/>
            <person name="Johnson J."/>
            <person name="Hostetler J."/>
            <person name="Hannick L."/>
            <person name="Clark T."/>
            <person name="Cassidy-Hanley D."/>
            <person name="Inman J."/>
        </authorList>
    </citation>
    <scope>NUCLEOTIDE SEQUENCE [LARGE SCALE GENOMIC DNA]</scope>
    <source>
        <strain evidence="12 13">G5</strain>
    </source>
</reference>
<evidence type="ECO:0000313" key="12">
    <source>
        <dbReference type="EMBL" id="EGR30364.1"/>
    </source>
</evidence>
<organism evidence="12 13">
    <name type="scientific">Ichthyophthirius multifiliis</name>
    <name type="common">White spot disease agent</name>
    <name type="synonym">Ich</name>
    <dbReference type="NCBI Taxonomy" id="5932"/>
    <lineage>
        <taxon>Eukaryota</taxon>
        <taxon>Sar</taxon>
        <taxon>Alveolata</taxon>
        <taxon>Ciliophora</taxon>
        <taxon>Intramacronucleata</taxon>
        <taxon>Oligohymenophorea</taxon>
        <taxon>Hymenostomatida</taxon>
        <taxon>Ophryoglenina</taxon>
        <taxon>Ichthyophthirius</taxon>
    </lineage>
</organism>
<comment type="function">
    <text evidence="11">Acts as one of several non-catalytic accessory components of the cytoplasmic dynein 1 complex that are thought to be involved in linking dynein to cargos and to adapter proteins that regulate dynein function. Cytoplasmic dynein 1 acts as a motor for the intracellular retrograde motility of vesicles and organelles along microtubules. May play a role in binding dynein to membranous organelles or chromosomes.</text>
</comment>
<dbReference type="GO" id="GO:0005524">
    <property type="term" value="F:ATP binding"/>
    <property type="evidence" value="ECO:0007669"/>
    <property type="project" value="UniProtKB-KW"/>
</dbReference>
<keyword evidence="7 11" id="KW-0067">ATP-binding</keyword>
<keyword evidence="12" id="KW-0378">Hydrolase</keyword>
<keyword evidence="13" id="KW-1185">Reference proteome</keyword>
<accession>G0QWP9</accession>
<dbReference type="InterPro" id="IPR008467">
    <property type="entry name" value="Dynein1_light_intermed_chain"/>
</dbReference>
<keyword evidence="8 11" id="KW-0243">Dynein</keyword>
<evidence type="ECO:0000256" key="3">
    <source>
        <dbReference type="ARBA" id="ARBA00022448"/>
    </source>
</evidence>
<dbReference type="AlphaFoldDB" id="G0QWP9"/>
<dbReference type="InterPro" id="IPR027417">
    <property type="entry name" value="P-loop_NTPase"/>
</dbReference>
<keyword evidence="9 11" id="KW-0505">Motor protein</keyword>
<evidence type="ECO:0000256" key="11">
    <source>
        <dbReference type="RuleBase" id="RU366047"/>
    </source>
</evidence>
<dbReference type="STRING" id="857967.G0QWP9"/>
<evidence type="ECO:0000256" key="9">
    <source>
        <dbReference type="ARBA" id="ARBA00023175"/>
    </source>
</evidence>
<dbReference type="PANTHER" id="PTHR12688">
    <property type="entry name" value="DYNEIN LIGHT INTERMEDIATE CHAIN"/>
    <property type="match status" value="1"/>
</dbReference>
<dbReference type="Gene3D" id="3.40.50.300">
    <property type="entry name" value="P-loop containing nucleotide triphosphate hydrolases"/>
    <property type="match status" value="1"/>
</dbReference>
<dbReference type="GO" id="GO:0000226">
    <property type="term" value="P:microtubule cytoskeleton organization"/>
    <property type="evidence" value="ECO:0007669"/>
    <property type="project" value="TreeGrafter"/>
</dbReference>
<dbReference type="RefSeq" id="XP_004031951.1">
    <property type="nucleotide sequence ID" value="XM_004031903.1"/>
</dbReference>
<evidence type="ECO:0000256" key="2">
    <source>
        <dbReference type="ARBA" id="ARBA00006831"/>
    </source>
</evidence>
<dbReference type="InterPro" id="IPR022780">
    <property type="entry name" value="Dynein_light_int_chain"/>
</dbReference>
<gene>
    <name evidence="12" type="ORF">IMG5_134070</name>
</gene>
<proteinExistence type="inferred from homology"/>
<dbReference type="SUPFAM" id="SSF52540">
    <property type="entry name" value="P-loop containing nucleoside triphosphate hydrolases"/>
    <property type="match status" value="1"/>
</dbReference>
<keyword evidence="6 11" id="KW-0547">Nucleotide-binding</keyword>
<evidence type="ECO:0000313" key="13">
    <source>
        <dbReference type="Proteomes" id="UP000008983"/>
    </source>
</evidence>
<dbReference type="FunCoup" id="G0QWP9">
    <property type="interactions" value="24"/>
</dbReference>
<keyword evidence="10 11" id="KW-0206">Cytoskeleton</keyword>
<dbReference type="OrthoDB" id="27603at2759"/>
<evidence type="ECO:0000256" key="4">
    <source>
        <dbReference type="ARBA" id="ARBA00022490"/>
    </source>
</evidence>
<sequence>MRNNIDNASNIKKENLWNNILTEAGQKSRFQNKNVIVLGTKNAGKRTLLDSIHDISSSTFPKTRNNDIQSGKLRISASAAAMEYIYLNVKNIDDLDDETMAKLNFYVIDNYDKIDLIQLVLNQNQLKDTSIVIITDLSQPWNIMEELDLWINSINKLLQSLNISLDTLDQMKDKVEKQVRNYKEPVFDKNGKLVVDEGQKASNYQDKQNIKDKLPLPEGVLKINIGIPITVVCSKSDSFQETNIELSDFIQYSLRNFCITYGASLIYTSCKTKDNLDIFYEYILHILYGFKLKYKAEIVNQECIFIPIGFDNYEILKQSYSKFVEQNKKYEEVILKPQSKNLKREETTCEDDQEFLRGLLDKNNAGTDNSLTQIPSLSKLQTQTNPNASQINAGSIQQLNQHLQNPQVKANKVENFYIELLKKPAQNTNKTSVDQNVLRKQVEKQLLEKIGSSSNNNNSNLSKSNLMGDLSQVKDIINKKK</sequence>
<keyword evidence="5 11" id="KW-0493">Microtubule</keyword>
<dbReference type="GO" id="GO:0045504">
    <property type="term" value="F:dynein heavy chain binding"/>
    <property type="evidence" value="ECO:0007669"/>
    <property type="project" value="TreeGrafter"/>
</dbReference>
<name>G0QWP9_ICHMU</name>